<name>A0ABY1EA34_9MICO</name>
<comment type="caution">
    <text evidence="1">The sequence shown here is derived from an EMBL/GenBank/DDBJ whole genome shotgun (WGS) entry which is preliminary data.</text>
</comment>
<gene>
    <name evidence="1" type="ORF">SAMN05216274_102112</name>
</gene>
<organism evidence="1 2">
    <name type="scientific">Cryobacterium levicorallinum</name>
    <dbReference type="NCBI Taxonomy" id="995038"/>
    <lineage>
        <taxon>Bacteria</taxon>
        <taxon>Bacillati</taxon>
        <taxon>Actinomycetota</taxon>
        <taxon>Actinomycetes</taxon>
        <taxon>Micrococcales</taxon>
        <taxon>Microbacteriaceae</taxon>
        <taxon>Cryobacterium</taxon>
    </lineage>
</organism>
<keyword evidence="1" id="KW-0378">Hydrolase</keyword>
<dbReference type="Proteomes" id="UP000199681">
    <property type="component" value="Unassembled WGS sequence"/>
</dbReference>
<dbReference type="GO" id="GO:0004519">
    <property type="term" value="F:endonuclease activity"/>
    <property type="evidence" value="ECO:0007669"/>
    <property type="project" value="UniProtKB-KW"/>
</dbReference>
<evidence type="ECO:0000313" key="1">
    <source>
        <dbReference type="EMBL" id="SFH25570.1"/>
    </source>
</evidence>
<protein>
    <submittedName>
        <fullName evidence="1">AP endonuclease family 2 C terminus</fullName>
    </submittedName>
</protein>
<accession>A0ABY1EA34</accession>
<keyword evidence="1" id="KW-0255">Endonuclease</keyword>
<reference evidence="1 2" key="1">
    <citation type="submission" date="2016-10" db="EMBL/GenBank/DDBJ databases">
        <authorList>
            <person name="Varghese N."/>
            <person name="Submissions S."/>
        </authorList>
    </citation>
    <scope>NUCLEOTIDE SEQUENCE [LARGE SCALE GENOMIC DNA]</scope>
    <source>
        <strain evidence="1 2">GMCC 1.11211</strain>
    </source>
</reference>
<proteinExistence type="predicted"/>
<keyword evidence="1" id="KW-0540">Nuclease</keyword>
<dbReference type="EMBL" id="FOPW01000002">
    <property type="protein sequence ID" value="SFH25570.1"/>
    <property type="molecule type" value="Genomic_DNA"/>
</dbReference>
<evidence type="ECO:0000313" key="2">
    <source>
        <dbReference type="Proteomes" id="UP000199681"/>
    </source>
</evidence>
<sequence>MDRLQGAPEALAFLMSFGFAQPSTSFDAAFTQ</sequence>
<keyword evidence="2" id="KW-1185">Reference proteome</keyword>